<dbReference type="InterPro" id="IPR051341">
    <property type="entry name" value="Zyg-11_UBL_adapter"/>
</dbReference>
<evidence type="ECO:0000313" key="3">
    <source>
        <dbReference type="RefSeq" id="XP_011026900.1"/>
    </source>
</evidence>
<sequence length="608" mass="67646">MEKQKIGERERESKGMEIEAESRLVRLCIEAACESRESVEKWRKQRRTLNSMPSPLADALLRRLFLRRLLFPSLLEAFKLRVEVVDLKGENNVDAEWMAYLGAFCYLRSLNLADCHRINNSALWSLVGMTSLKEVDISRCAKVTDAGIRHLVSISTLQTLRISETGVTAVGIKLLSSLTNMFVLDLGGLPVTDTALSSLQALTKLEYLDLWGSNISNKGAPVLQKFPKLKFLGLAWTNVTILPNLSSLECLNLSNCTINSVLQGNGNKAHLTKLICSGATFTNEAEAFLYFDTCFLSFLDVSNSSLNGFYFLNHLKAMEYLDLSSSMIGDDSIEAVASIGAILRNLNLGKTRVTSAGVAILVGHVPKLENLSLSRTLVDDLAMSYIGMMPSLKLVDLNNTIINGFIHQDGAEPNLISSLTALHSLKGLESLNLECATIKDAAVDPLSSFQELRLLSLKSPSLTDISLYHLSSLPKIRNLGIRNAVLTDSGLFSFRPPATLEMLDLRGCWLLTEDAILSFRKRHPLIELRHEHVVSTSDQTAHHRLTPPRTFLRPPQVNQKREKLIVSQYFIDQRLKYTREELLALQFQSSSLGSPFDKSHAKPQMQSD</sequence>
<dbReference type="GeneID" id="105127338"/>
<dbReference type="SUPFAM" id="SSF52047">
    <property type="entry name" value="RNI-like"/>
    <property type="match status" value="1"/>
</dbReference>
<dbReference type="Gene3D" id="3.80.10.10">
    <property type="entry name" value="Ribonuclease Inhibitor"/>
    <property type="match status" value="4"/>
</dbReference>
<dbReference type="RefSeq" id="XP_011026899.1">
    <property type="nucleotide sequence ID" value="XM_011028597.1"/>
</dbReference>
<name>A0AAJ6UDL2_POPEU</name>
<keyword evidence="1" id="KW-1185">Reference proteome</keyword>
<evidence type="ECO:0000313" key="2">
    <source>
        <dbReference type="RefSeq" id="XP_011026899.1"/>
    </source>
</evidence>
<dbReference type="SMART" id="SM00367">
    <property type="entry name" value="LRR_CC"/>
    <property type="match status" value="5"/>
</dbReference>
<dbReference type="RefSeq" id="XP_011026900.1">
    <property type="nucleotide sequence ID" value="XM_011028598.1"/>
</dbReference>
<dbReference type="InterPro" id="IPR006553">
    <property type="entry name" value="Leu-rich_rpt_Cys-con_subtyp"/>
</dbReference>
<dbReference type="InterPro" id="IPR001611">
    <property type="entry name" value="Leu-rich_rpt"/>
</dbReference>
<evidence type="ECO:0000313" key="1">
    <source>
        <dbReference type="Proteomes" id="UP000694918"/>
    </source>
</evidence>
<dbReference type="PANTHER" id="PTHR12904">
    <property type="match status" value="1"/>
</dbReference>
<organism evidence="1 3">
    <name type="scientific">Populus euphratica</name>
    <name type="common">Euphrates poplar</name>
    <dbReference type="NCBI Taxonomy" id="75702"/>
    <lineage>
        <taxon>Eukaryota</taxon>
        <taxon>Viridiplantae</taxon>
        <taxon>Streptophyta</taxon>
        <taxon>Embryophyta</taxon>
        <taxon>Tracheophyta</taxon>
        <taxon>Spermatophyta</taxon>
        <taxon>Magnoliopsida</taxon>
        <taxon>eudicotyledons</taxon>
        <taxon>Gunneridae</taxon>
        <taxon>Pentapetalae</taxon>
        <taxon>rosids</taxon>
        <taxon>fabids</taxon>
        <taxon>Malpighiales</taxon>
        <taxon>Salicaceae</taxon>
        <taxon>Saliceae</taxon>
        <taxon>Populus</taxon>
    </lineage>
</organism>
<proteinExistence type="predicted"/>
<dbReference type="Pfam" id="PF13516">
    <property type="entry name" value="LRR_6"/>
    <property type="match status" value="1"/>
</dbReference>
<dbReference type="AlphaFoldDB" id="A0AAJ6UDL2"/>
<reference evidence="2 3" key="1">
    <citation type="submission" date="2025-04" db="UniProtKB">
        <authorList>
            <consortium name="RefSeq"/>
        </authorList>
    </citation>
    <scope>IDENTIFICATION</scope>
</reference>
<dbReference type="Proteomes" id="UP000694918">
    <property type="component" value="Unplaced"/>
</dbReference>
<dbReference type="KEGG" id="peu:105127338"/>
<dbReference type="InterPro" id="IPR032675">
    <property type="entry name" value="LRR_dom_sf"/>
</dbReference>
<accession>A0AAJ6UDL2</accession>
<dbReference type="SUPFAM" id="SSF52058">
    <property type="entry name" value="L domain-like"/>
    <property type="match status" value="1"/>
</dbReference>
<protein>
    <submittedName>
        <fullName evidence="2 3">Uncharacterized protein LOC105127338</fullName>
    </submittedName>
</protein>
<dbReference type="PANTHER" id="PTHR12904:SF23">
    <property type="entry name" value="PROTEIN ZER-1 HOMOLOG"/>
    <property type="match status" value="1"/>
</dbReference>
<gene>
    <name evidence="2 3" type="primary">LOC105127338</name>
</gene>